<feature type="compositionally biased region" description="Polar residues" evidence="1">
    <location>
        <begin position="263"/>
        <end position="272"/>
    </location>
</feature>
<dbReference type="Proteomes" id="UP001497744">
    <property type="component" value="Unassembled WGS sequence"/>
</dbReference>
<dbReference type="EMBL" id="BPLF01000005">
    <property type="protein sequence ID" value="GIX65557.1"/>
    <property type="molecule type" value="Genomic_DNA"/>
</dbReference>
<feature type="transmembrane region" description="Helical" evidence="2">
    <location>
        <begin position="471"/>
        <end position="495"/>
    </location>
</feature>
<evidence type="ECO:0000256" key="1">
    <source>
        <dbReference type="SAM" id="MobiDB-lite"/>
    </source>
</evidence>
<feature type="transmembrane region" description="Helical" evidence="2">
    <location>
        <begin position="502"/>
        <end position="523"/>
    </location>
</feature>
<feature type="region of interest" description="Disordered" evidence="1">
    <location>
        <begin position="245"/>
        <end position="301"/>
    </location>
</feature>
<evidence type="ECO:0000256" key="2">
    <source>
        <dbReference type="SAM" id="Phobius"/>
    </source>
</evidence>
<dbReference type="RefSeq" id="XP_067717626.1">
    <property type="nucleotide sequence ID" value="XM_067861525.1"/>
</dbReference>
<gene>
    <name evidence="3" type="ORF">BcabD6B2_49920</name>
</gene>
<organism evidence="3 4">
    <name type="scientific">Babesia caballi</name>
    <dbReference type="NCBI Taxonomy" id="5871"/>
    <lineage>
        <taxon>Eukaryota</taxon>
        <taxon>Sar</taxon>
        <taxon>Alveolata</taxon>
        <taxon>Apicomplexa</taxon>
        <taxon>Aconoidasida</taxon>
        <taxon>Piroplasmida</taxon>
        <taxon>Babesiidae</taxon>
        <taxon>Babesia</taxon>
    </lineage>
</organism>
<name>A0AAV4LZ97_BABCB</name>
<keyword evidence="2 3" id="KW-0812">Transmembrane</keyword>
<dbReference type="GeneID" id="94197038"/>
<accession>A0AAV4LZ97</accession>
<keyword evidence="4" id="KW-1185">Reference proteome</keyword>
<comment type="caution">
    <text evidence="3">The sequence shown here is derived from an EMBL/GenBank/DDBJ whole genome shotgun (WGS) entry which is preliminary data.</text>
</comment>
<evidence type="ECO:0000313" key="3">
    <source>
        <dbReference type="EMBL" id="GIX65557.1"/>
    </source>
</evidence>
<protein>
    <submittedName>
        <fullName evidence="3">Transmembrane protein, putative</fullName>
    </submittedName>
</protein>
<proteinExistence type="predicted"/>
<keyword evidence="2" id="KW-1133">Transmembrane helix</keyword>
<evidence type="ECO:0000313" key="4">
    <source>
        <dbReference type="Proteomes" id="UP001497744"/>
    </source>
</evidence>
<sequence>MRKRKGLKNYVYPFEAITADMDSPGTSPSIRHTSALGRPQGITRVHIDRPVVSSQREENLELSLTDDPSQRRFEEGAHTQRRVTFRSPIESARSMECGEKMNSNEAAEVSACNGEEVTGVEKLDTENHSSTCVQENIINEQLEVDENVDNQEVQCSSEDLVDRGPVNDILVSSVEADADRMDPDCISVEVVEAPIKDSEIEKVTLEETGAEETKEVVGETVNVDEGMLKYESDLISEVLSTKVASPCGNVTDGPKGLGEQPLSGLQLNSSDDVTPEKQGIDSLQQQQTNVERDEDENNVHSESTKCGVIQCTLELGDEGSLAIYEKLKSDYLHTVGDNYAENVRVSRIDSASDYRTAIDDQELLYDHIDGAFVIDMSPNNEFPDSQLDALTSAFHETVKYMKCREASRYHKHEVLRCSKMTCALAILMFVGFVHTGIVLSNNLEVWLPSVFPSLVSEANAAANSVAKNAEFYTFIPMAVLTICNLALFGTGYIYYKVMKCTAIFVALFTVTLCCHLLGLYTFYKSTDSIVTTLKMAISVQQNICIHNVCAENFITLLYQIVLIGVNFWLVINQLVAPSFLSYMVRRDVTRIAVTAFDRCNVAVPNDTIKSDRHGTITAKGYAVRIEHKTGLPLFWRILCRLTGNRLMQTEPTGVYQFVGELNRNLKPHGYGMWQSSTPYGELLIGYWEHGLPLGAFRSRELATGGNFSNMLLGWVKCNMGGGLTMGAASVECCISDANFAAYPIVMKYRAEIFDEDNITQGLIKHVATPASRTSEEAVFLPSSDQVVLRLYKVASRFIGYDFTGSDAYVRDIVMRGSATRKLKNLLCDVLLQKPGTRRTSDVLDCMFKVLERNVPSFVSHEGAEITASMDSDSKLHVDGFVPFDVTFDNEMSPIASQRHSKVTIRVDDNWTGARRGSSRSTLLRKTMEQAMVINGWKKRGFYKKPEVCVFIHGLDGFSDRYIQNVAQLFTFWNYPQYIKPVTFGWPLFSTVDQDHPERCSDTIMGCKDALETFLRGILKNGVTDVHFVVDTTGVAMFLEAFAMMTHVTNPSCIFRSVGSHQKADADQINLLTVTLMFPDYKLERFLTVLYRPLRAHCNIITIFGEQSPKSKFWNLFSCSKGKMANNIKGVYLDRGHELLYDTLEYKTDVDEQPTLGSIMLPSLKECNLEGGSEEPENRTNAWLDVDCIDVTWLPSVSGYGRSSSWHLFREVAEDLREVIVGRKRAKDRAATLDRAGGNVWVYNANRTDHLIMLSQPVDLSL</sequence>
<dbReference type="PANTHER" id="PTHR36513:SF1">
    <property type="entry name" value="TRANSMEMBRANE PROTEIN"/>
    <property type="match status" value="1"/>
</dbReference>
<dbReference type="AlphaFoldDB" id="A0AAV4LZ97"/>
<feature type="transmembrane region" description="Helical" evidence="2">
    <location>
        <begin position="420"/>
        <end position="439"/>
    </location>
</feature>
<reference evidence="3 4" key="1">
    <citation type="submission" date="2021-06" db="EMBL/GenBank/DDBJ databases">
        <title>Genome sequence of Babesia caballi.</title>
        <authorList>
            <person name="Yamagishi J."/>
            <person name="Kidaka T."/>
            <person name="Ochi A."/>
        </authorList>
    </citation>
    <scope>NUCLEOTIDE SEQUENCE [LARGE SCALE GENOMIC DNA]</scope>
    <source>
        <strain evidence="3">USDA-D6B2</strain>
    </source>
</reference>
<dbReference type="PANTHER" id="PTHR36513">
    <property type="entry name" value="ABC TRANSMEMBRANE TYPE-1 DOMAIN-CONTAINING PROTEIN"/>
    <property type="match status" value="1"/>
</dbReference>
<keyword evidence="2" id="KW-0472">Membrane</keyword>